<protein>
    <recommendedName>
        <fullName evidence="4">Protein kinase domain-containing protein</fullName>
    </recommendedName>
</protein>
<dbReference type="PIRSF" id="PIRSF000654">
    <property type="entry name" value="Integrin-linked_kinase"/>
    <property type="match status" value="1"/>
</dbReference>
<comment type="subcellular location">
    <subcellularLocation>
        <location evidence="1">Membrane</location>
    </subcellularLocation>
</comment>
<gene>
    <name evidence="5" type="ORF">MKW94_020728</name>
</gene>
<evidence type="ECO:0000313" key="5">
    <source>
        <dbReference type="EMBL" id="MCL7045107.1"/>
    </source>
</evidence>
<evidence type="ECO:0000313" key="6">
    <source>
        <dbReference type="Proteomes" id="UP001177140"/>
    </source>
</evidence>
<proteinExistence type="predicted"/>
<dbReference type="PANTHER" id="PTHR47985:SF44">
    <property type="entry name" value="SERINE_THREONINE-PROTEIN KINASE PBS1"/>
    <property type="match status" value="1"/>
</dbReference>
<keyword evidence="2" id="KW-0723">Serine/threonine-protein kinase</keyword>
<comment type="caution">
    <text evidence="5">The sequence shown here is derived from an EMBL/GenBank/DDBJ whole genome shotgun (WGS) entry which is preliminary data.</text>
</comment>
<dbReference type="Proteomes" id="UP001177140">
    <property type="component" value="Unassembled WGS sequence"/>
</dbReference>
<dbReference type="GO" id="GO:0016020">
    <property type="term" value="C:membrane"/>
    <property type="evidence" value="ECO:0007669"/>
    <property type="project" value="UniProtKB-SubCell"/>
</dbReference>
<feature type="non-terminal residue" evidence="5">
    <location>
        <position position="1"/>
    </location>
</feature>
<dbReference type="InterPro" id="IPR001245">
    <property type="entry name" value="Ser-Thr/Tyr_kinase_cat_dom"/>
</dbReference>
<dbReference type="InterPro" id="IPR000719">
    <property type="entry name" value="Prot_kinase_dom"/>
</dbReference>
<sequence length="242" mass="26916">LSGTGGTVEADDGVANARVFKYTELSEASDSFDPSRVIGKGRLGCVYRGILKSGQEVAVKRFDVQADMSAEVHILTCVDHPNLIKMIGYCDEGKEHFIVYEFMPLQSLSLHLQDLEPGKTPLDWKTRMKIAEGVAKALEYLHNQKDPPVIYGGLNSTDILLDEKYNPKLSDFSCVNHVDTPGHCTMGMKLPDGYIPVEYRMTGRILLESDIYSFAAVLLELISGRKAVDPSRTLRKAHLVRR</sequence>
<evidence type="ECO:0000256" key="3">
    <source>
        <dbReference type="ARBA" id="ARBA00023136"/>
    </source>
</evidence>
<keyword evidence="2" id="KW-0808">Transferase</keyword>
<name>A0AA41VPL7_PAPNU</name>
<organism evidence="5 6">
    <name type="scientific">Papaver nudicaule</name>
    <name type="common">Iceland poppy</name>
    <dbReference type="NCBI Taxonomy" id="74823"/>
    <lineage>
        <taxon>Eukaryota</taxon>
        <taxon>Viridiplantae</taxon>
        <taxon>Streptophyta</taxon>
        <taxon>Embryophyta</taxon>
        <taxon>Tracheophyta</taxon>
        <taxon>Spermatophyta</taxon>
        <taxon>Magnoliopsida</taxon>
        <taxon>Ranunculales</taxon>
        <taxon>Papaveraceae</taxon>
        <taxon>Papaveroideae</taxon>
        <taxon>Papaver</taxon>
    </lineage>
</organism>
<dbReference type="PANTHER" id="PTHR47985">
    <property type="entry name" value="OS07G0668900 PROTEIN"/>
    <property type="match status" value="1"/>
</dbReference>
<dbReference type="GO" id="GO:0004674">
    <property type="term" value="F:protein serine/threonine kinase activity"/>
    <property type="evidence" value="ECO:0007669"/>
    <property type="project" value="UniProtKB-KW"/>
</dbReference>
<dbReference type="GO" id="GO:0005524">
    <property type="term" value="F:ATP binding"/>
    <property type="evidence" value="ECO:0007669"/>
    <property type="project" value="InterPro"/>
</dbReference>
<keyword evidence="2" id="KW-0418">Kinase</keyword>
<dbReference type="SUPFAM" id="SSF56112">
    <property type="entry name" value="Protein kinase-like (PK-like)"/>
    <property type="match status" value="1"/>
</dbReference>
<reference evidence="5" key="1">
    <citation type="submission" date="2022-03" db="EMBL/GenBank/DDBJ databases">
        <title>A functionally conserved STORR gene fusion in Papaver species that diverged 16.8 million years ago.</title>
        <authorList>
            <person name="Catania T."/>
        </authorList>
    </citation>
    <scope>NUCLEOTIDE SEQUENCE</scope>
    <source>
        <strain evidence="5">S-191538</strain>
    </source>
</reference>
<feature type="non-terminal residue" evidence="5">
    <location>
        <position position="242"/>
    </location>
</feature>
<keyword evidence="3" id="KW-0472">Membrane</keyword>
<dbReference type="EMBL" id="JAJJMA010266045">
    <property type="protein sequence ID" value="MCL7045107.1"/>
    <property type="molecule type" value="Genomic_DNA"/>
</dbReference>
<evidence type="ECO:0000256" key="1">
    <source>
        <dbReference type="ARBA" id="ARBA00004370"/>
    </source>
</evidence>
<dbReference type="AlphaFoldDB" id="A0AA41VPL7"/>
<evidence type="ECO:0000259" key="4">
    <source>
        <dbReference type="PROSITE" id="PS50011"/>
    </source>
</evidence>
<feature type="domain" description="Protein kinase" evidence="4">
    <location>
        <begin position="32"/>
        <end position="242"/>
    </location>
</feature>
<dbReference type="Gene3D" id="1.10.510.10">
    <property type="entry name" value="Transferase(Phosphotransferase) domain 1"/>
    <property type="match status" value="1"/>
</dbReference>
<evidence type="ECO:0000256" key="2">
    <source>
        <dbReference type="ARBA" id="ARBA00022527"/>
    </source>
</evidence>
<keyword evidence="6" id="KW-1185">Reference proteome</keyword>
<accession>A0AA41VPL7</accession>
<dbReference type="Gene3D" id="3.30.200.20">
    <property type="entry name" value="Phosphorylase Kinase, domain 1"/>
    <property type="match status" value="1"/>
</dbReference>
<dbReference type="InterPro" id="IPR011009">
    <property type="entry name" value="Kinase-like_dom_sf"/>
</dbReference>
<dbReference type="PROSITE" id="PS50011">
    <property type="entry name" value="PROTEIN_KINASE_DOM"/>
    <property type="match status" value="1"/>
</dbReference>
<dbReference type="Pfam" id="PF07714">
    <property type="entry name" value="PK_Tyr_Ser-Thr"/>
    <property type="match status" value="1"/>
</dbReference>